<dbReference type="PANTHER" id="PTHR30618:SF0">
    <property type="entry name" value="PURINE-URACIL PERMEASE NCS1"/>
    <property type="match status" value="1"/>
</dbReference>
<dbReference type="Proteomes" id="UP001152649">
    <property type="component" value="Unassembled WGS sequence"/>
</dbReference>
<dbReference type="Gene3D" id="2.30.110.10">
    <property type="entry name" value="Electron Transport, Fmn-binding Protein, Chain A"/>
    <property type="match status" value="1"/>
</dbReference>
<dbReference type="GO" id="GO:0005886">
    <property type="term" value="C:plasma membrane"/>
    <property type="evidence" value="ECO:0007669"/>
    <property type="project" value="TreeGrafter"/>
</dbReference>
<dbReference type="InterPro" id="IPR045225">
    <property type="entry name" value="Uracil/uridine/allantoin_perm"/>
</dbReference>
<proteinExistence type="inferred from homology"/>
<feature type="transmembrane region" description="Helical" evidence="6">
    <location>
        <begin position="722"/>
        <end position="742"/>
    </location>
</feature>
<dbReference type="PANTHER" id="PTHR30618">
    <property type="entry name" value="NCS1 FAMILY PURINE/PYRIMIDINE TRANSPORTER"/>
    <property type="match status" value="1"/>
</dbReference>
<keyword evidence="5 6" id="KW-0472">Membrane</keyword>
<dbReference type="CDD" id="cd11482">
    <property type="entry name" value="SLC-NCS1sbd_NRT1-like"/>
    <property type="match status" value="1"/>
</dbReference>
<evidence type="ECO:0000256" key="2">
    <source>
        <dbReference type="ARBA" id="ARBA00008974"/>
    </source>
</evidence>
<protein>
    <recommendedName>
        <fullName evidence="7">CREG-like beta-barrel domain-containing protein</fullName>
    </recommendedName>
</protein>
<dbReference type="AlphaFoldDB" id="A0A9W4K224"/>
<feature type="transmembrane region" description="Helical" evidence="6">
    <location>
        <begin position="353"/>
        <end position="378"/>
    </location>
</feature>
<feature type="transmembrane region" description="Helical" evidence="6">
    <location>
        <begin position="672"/>
        <end position="691"/>
    </location>
</feature>
<dbReference type="SUPFAM" id="SSF50475">
    <property type="entry name" value="FMN-binding split barrel"/>
    <property type="match status" value="1"/>
</dbReference>
<evidence type="ECO:0000256" key="3">
    <source>
        <dbReference type="ARBA" id="ARBA00022692"/>
    </source>
</evidence>
<dbReference type="Gene3D" id="1.10.4160.10">
    <property type="entry name" value="Hydantoin permease"/>
    <property type="match status" value="1"/>
</dbReference>
<dbReference type="EMBL" id="CAJVPG010000455">
    <property type="protein sequence ID" value="CAG8427788.1"/>
    <property type="molecule type" value="Genomic_DNA"/>
</dbReference>
<evidence type="ECO:0000256" key="5">
    <source>
        <dbReference type="ARBA" id="ARBA00023136"/>
    </source>
</evidence>
<reference evidence="8" key="1">
    <citation type="submission" date="2021-07" db="EMBL/GenBank/DDBJ databases">
        <authorList>
            <person name="Branca A.L. A."/>
        </authorList>
    </citation>
    <scope>NUCLEOTIDE SEQUENCE</scope>
</reference>
<keyword evidence="3 6" id="KW-0812">Transmembrane</keyword>
<dbReference type="InterPro" id="IPR001248">
    <property type="entry name" value="Pur-cyt_permease"/>
</dbReference>
<dbReference type="Pfam" id="PF02133">
    <property type="entry name" value="Transp_cyt_pur"/>
    <property type="match status" value="1"/>
</dbReference>
<evidence type="ECO:0000256" key="1">
    <source>
        <dbReference type="ARBA" id="ARBA00004141"/>
    </source>
</evidence>
<gene>
    <name evidence="8" type="ORF">PSALAMII_LOCUS10664</name>
</gene>
<feature type="domain" description="CREG-like beta-barrel" evidence="7">
    <location>
        <begin position="58"/>
        <end position="244"/>
    </location>
</feature>
<evidence type="ECO:0000256" key="4">
    <source>
        <dbReference type="ARBA" id="ARBA00022989"/>
    </source>
</evidence>
<evidence type="ECO:0000259" key="7">
    <source>
        <dbReference type="Pfam" id="PF13883"/>
    </source>
</evidence>
<feature type="transmembrane region" description="Helical" evidence="6">
    <location>
        <begin position="390"/>
        <end position="412"/>
    </location>
</feature>
<accession>A0A9W4K224</accession>
<feature type="transmembrane region" description="Helical" evidence="6">
    <location>
        <begin position="473"/>
        <end position="495"/>
    </location>
</feature>
<dbReference type="Pfam" id="PF13883">
    <property type="entry name" value="CREG_beta-barrel"/>
    <property type="match status" value="1"/>
</dbReference>
<sequence>MKLYKVSVVPIFTLLTLTTSFVLPLPDNLQAFLGVENEAPLNSPAQDEGFSRPSWFTSALMARRLLALSPSGVITTTFPDSLPPSAHAPSDVAGLSIGLREYIADCDSSLPKDLSHDDNGSPTILGLRIGTTFKNIASGSNLSLQLDWWDHLDEAGPVYPGLPLSPAALPRVTLFGYLDSLPSPLPDDAAAALEACFLGPHPDAKVWLPGASYSPHASFWARLVVTHVYWIGGFGDVQQIGWMNLTEWQGIRPYGSVAGVGDGRGWKDVRLPVKTSYITMRIARPRLRVSQGESAFAVGNARWTNLDLDPIAKERRKWGVSSLVAYWISDAFNAATWQFASSIIAVGLTYREALGIVALSFFIMSFVIAANGAVGAIYHVPFPVIARASWGFWGSYVAIISRVILAVFWFAIQNVNGGNAVRVMLGAIWPSYLTLSNTIPESQGITTNGMIGFFIFWLIQVPFLCMHPNKLRWLFTIKSILVPIAWIAILIWAFVSEKDGGGVFTAQPSTLPSSKYSWLFLANMTSVLGNYATLSVNQSDFSRYSRVSPRWQLLYIPMLPIVFTFISFIGIAASSAGQAHYNLPTIPWDPTVLISHWPNRACRFFGASSFALASLGVNISANSLSAANDFTALAPQYINIRRGQILCALLSWCLVPWKILESAGNFLTFMSAYAVFLGPIASIMLFDFWIVNRLGVVPNLPGLINSVNTGVDVGVGVHPFQFGWLLGFVATTVVYLFLSWVWPALETRIEHAVLPDEVYERGLGLDGVDELGLGEKHAVVEKV</sequence>
<feature type="transmembrane region" description="Helical" evidence="6">
    <location>
        <begin position="445"/>
        <end position="466"/>
    </location>
</feature>
<dbReference type="GO" id="GO:0015205">
    <property type="term" value="F:nucleobase transmembrane transporter activity"/>
    <property type="evidence" value="ECO:0007669"/>
    <property type="project" value="TreeGrafter"/>
</dbReference>
<evidence type="ECO:0000256" key="6">
    <source>
        <dbReference type="SAM" id="Phobius"/>
    </source>
</evidence>
<dbReference type="InterPro" id="IPR012349">
    <property type="entry name" value="Split_barrel_FMN-bd"/>
</dbReference>
<name>A0A9W4K224_9EURO</name>
<comment type="similarity">
    <text evidence="2">Belongs to the purine-cytosine permease (2.A.39) family.</text>
</comment>
<keyword evidence="9" id="KW-1185">Reference proteome</keyword>
<dbReference type="InterPro" id="IPR055343">
    <property type="entry name" value="CREG_beta-barrel"/>
</dbReference>
<comment type="caution">
    <text evidence="8">The sequence shown here is derived from an EMBL/GenBank/DDBJ whole genome shotgun (WGS) entry which is preliminary data.</text>
</comment>
<comment type="subcellular location">
    <subcellularLocation>
        <location evidence="1">Membrane</location>
        <topology evidence="1">Multi-pass membrane protein</topology>
    </subcellularLocation>
</comment>
<organism evidence="8 9">
    <name type="scientific">Penicillium salamii</name>
    <dbReference type="NCBI Taxonomy" id="1612424"/>
    <lineage>
        <taxon>Eukaryota</taxon>
        <taxon>Fungi</taxon>
        <taxon>Dikarya</taxon>
        <taxon>Ascomycota</taxon>
        <taxon>Pezizomycotina</taxon>
        <taxon>Eurotiomycetes</taxon>
        <taxon>Eurotiomycetidae</taxon>
        <taxon>Eurotiales</taxon>
        <taxon>Aspergillaceae</taxon>
        <taxon>Penicillium</taxon>
    </lineage>
</organism>
<evidence type="ECO:0000313" key="9">
    <source>
        <dbReference type="Proteomes" id="UP001152649"/>
    </source>
</evidence>
<keyword evidence="4 6" id="KW-1133">Transmembrane helix</keyword>
<evidence type="ECO:0000313" key="8">
    <source>
        <dbReference type="EMBL" id="CAG8427788.1"/>
    </source>
</evidence>
<dbReference type="OrthoDB" id="3000060at2759"/>
<feature type="transmembrane region" description="Helical" evidence="6">
    <location>
        <begin position="553"/>
        <end position="573"/>
    </location>
</feature>